<dbReference type="InterPro" id="IPR032675">
    <property type="entry name" value="LRR_dom_sf"/>
</dbReference>
<evidence type="ECO:0000256" key="6">
    <source>
        <dbReference type="ARBA" id="ARBA00022989"/>
    </source>
</evidence>
<dbReference type="FunFam" id="1.10.510.10:FF:000431">
    <property type="entry name" value="Putative inactive leucine-rich repeat receptor-like protein kinase"/>
    <property type="match status" value="1"/>
</dbReference>
<evidence type="ECO:0000256" key="5">
    <source>
        <dbReference type="ARBA" id="ARBA00022737"/>
    </source>
</evidence>
<keyword evidence="8" id="KW-0675">Receptor</keyword>
<protein>
    <recommendedName>
        <fullName evidence="11">Protein kinase domain-containing protein</fullName>
    </recommendedName>
</protein>
<keyword evidence="9" id="KW-0325">Glycoprotein</keyword>
<evidence type="ECO:0000313" key="12">
    <source>
        <dbReference type="EnsemblPlants" id="Kaladp0008s0333.1.v1.1"/>
    </source>
</evidence>
<keyword evidence="7 10" id="KW-0472">Membrane</keyword>
<reference evidence="12" key="1">
    <citation type="submission" date="2021-01" db="UniProtKB">
        <authorList>
            <consortium name="EnsemblPlants"/>
        </authorList>
    </citation>
    <scope>IDENTIFICATION</scope>
</reference>
<evidence type="ECO:0000256" key="10">
    <source>
        <dbReference type="SAM" id="Phobius"/>
    </source>
</evidence>
<sequence length="565" mass="63365">MRNLRVLALSKNQFYGEVPDLYSLSNLQVLDLEGNFLGPTFPILSNKLVSISLRRNRFRLNIPANLTSFYQLQTLDISHNALVGPFDPKLLSLPSVIHLDIAENKLTGLLFENMSCNPDLVFVNLSSNLLTGDLPRCLEKANVSYSENCLSSRDSQQFPRSFCRIQALAVEIPEGGRSRKHRRSKGAVVVIFILMSVIGTVGVGLALLGFLFLITKRVYGRKKVKGPKTRWIKENFSTVNTAKQLLDAKHITETMKLGSRCLPSYRAFSLEELTEATDGFDASARIGEGSHGQVYRGRLADGTLVAIRTLQMRKKQNAQSYTHHFEILAKLRHCHLISALGHCFECHPDESSISKIHLVFEYASNGMLRDSISGQKLNWVQRMAAAIGITKGMQFLHTGFAPGIYSNNLRIEDILLDQDFHAKISNYNLALFHETSNIKLERSASSKRSDKQMNNNNDKSDVYSFGVILLEIIVGRPIVTEDDVAVSRDILQISLKSDDRARRSIADPSIHKEPTDESLRTLISLCVKCLSTQPAIRPSVEDVLWNLQFAAQIEESWKANSPMIY</sequence>
<evidence type="ECO:0000256" key="7">
    <source>
        <dbReference type="ARBA" id="ARBA00023136"/>
    </source>
</evidence>
<dbReference type="InterPro" id="IPR011009">
    <property type="entry name" value="Kinase-like_dom_sf"/>
</dbReference>
<dbReference type="Pfam" id="PF07714">
    <property type="entry name" value="PK_Tyr_Ser-Thr"/>
    <property type="match status" value="1"/>
</dbReference>
<evidence type="ECO:0000256" key="9">
    <source>
        <dbReference type="ARBA" id="ARBA00023180"/>
    </source>
</evidence>
<dbReference type="EnsemblPlants" id="Kaladp0008s0333.1.v1.1">
    <property type="protein sequence ID" value="Kaladp0008s0333.1.v1.1"/>
    <property type="gene ID" value="Kaladp0008s0333.v1.1"/>
</dbReference>
<dbReference type="Gene3D" id="3.80.10.10">
    <property type="entry name" value="Ribonuclease Inhibitor"/>
    <property type="match status" value="1"/>
</dbReference>
<evidence type="ECO:0000256" key="8">
    <source>
        <dbReference type="ARBA" id="ARBA00023170"/>
    </source>
</evidence>
<evidence type="ECO:0000256" key="1">
    <source>
        <dbReference type="ARBA" id="ARBA00004479"/>
    </source>
</evidence>
<feature type="transmembrane region" description="Helical" evidence="10">
    <location>
        <begin position="187"/>
        <end position="214"/>
    </location>
</feature>
<dbReference type="PANTHER" id="PTHR48006">
    <property type="entry name" value="LEUCINE-RICH REPEAT-CONTAINING PROTEIN DDB_G0281931-RELATED"/>
    <property type="match status" value="1"/>
</dbReference>
<organism evidence="12 13">
    <name type="scientific">Kalanchoe fedtschenkoi</name>
    <name type="common">Lavender scallops</name>
    <name type="synonym">South American air plant</name>
    <dbReference type="NCBI Taxonomy" id="63787"/>
    <lineage>
        <taxon>Eukaryota</taxon>
        <taxon>Viridiplantae</taxon>
        <taxon>Streptophyta</taxon>
        <taxon>Embryophyta</taxon>
        <taxon>Tracheophyta</taxon>
        <taxon>Spermatophyta</taxon>
        <taxon>Magnoliopsida</taxon>
        <taxon>eudicotyledons</taxon>
        <taxon>Gunneridae</taxon>
        <taxon>Pentapetalae</taxon>
        <taxon>Saxifragales</taxon>
        <taxon>Crassulaceae</taxon>
        <taxon>Kalanchoe</taxon>
    </lineage>
</organism>
<evidence type="ECO:0000259" key="11">
    <source>
        <dbReference type="PROSITE" id="PS50011"/>
    </source>
</evidence>
<dbReference type="GO" id="GO:0016020">
    <property type="term" value="C:membrane"/>
    <property type="evidence" value="ECO:0007669"/>
    <property type="project" value="UniProtKB-SubCell"/>
</dbReference>
<name>A0A7N0REF0_KALFE</name>
<evidence type="ECO:0000256" key="3">
    <source>
        <dbReference type="ARBA" id="ARBA00022692"/>
    </source>
</evidence>
<evidence type="ECO:0000256" key="4">
    <source>
        <dbReference type="ARBA" id="ARBA00022729"/>
    </source>
</evidence>
<dbReference type="InterPro" id="IPR051824">
    <property type="entry name" value="LRR_Rcpt-Like_S/T_Kinase"/>
</dbReference>
<keyword evidence="5" id="KW-0677">Repeat</keyword>
<dbReference type="Gene3D" id="1.10.510.10">
    <property type="entry name" value="Transferase(Phosphotransferase) domain 1"/>
    <property type="match status" value="1"/>
</dbReference>
<dbReference type="GO" id="GO:0004672">
    <property type="term" value="F:protein kinase activity"/>
    <property type="evidence" value="ECO:0007669"/>
    <property type="project" value="InterPro"/>
</dbReference>
<dbReference type="SUPFAM" id="SSF52058">
    <property type="entry name" value="L domain-like"/>
    <property type="match status" value="1"/>
</dbReference>
<keyword evidence="4" id="KW-0732">Signal</keyword>
<dbReference type="Gene3D" id="3.30.200.20">
    <property type="entry name" value="Phosphorylase Kinase, domain 1"/>
    <property type="match status" value="1"/>
</dbReference>
<dbReference type="GO" id="GO:0005524">
    <property type="term" value="F:ATP binding"/>
    <property type="evidence" value="ECO:0007669"/>
    <property type="project" value="InterPro"/>
</dbReference>
<accession>A0A7N0REF0</accession>
<comment type="subcellular location">
    <subcellularLocation>
        <location evidence="1">Membrane</location>
        <topology evidence="1">Single-pass type I membrane protein</topology>
    </subcellularLocation>
</comment>
<dbReference type="PANTHER" id="PTHR48006:SF84">
    <property type="entry name" value="REPEAT TRANSMEMBRANE PROTEIN KINASE, PUTATIVE, EXPRESSED-RELATED"/>
    <property type="match status" value="1"/>
</dbReference>
<dbReference type="OMA" id="HDSHHIH"/>
<keyword evidence="2" id="KW-0433">Leucine-rich repeat</keyword>
<feature type="domain" description="Protein kinase" evidence="11">
    <location>
        <begin position="280"/>
        <end position="549"/>
    </location>
</feature>
<dbReference type="InterPro" id="IPR001245">
    <property type="entry name" value="Ser-Thr/Tyr_kinase_cat_dom"/>
</dbReference>
<keyword evidence="13" id="KW-1185">Reference proteome</keyword>
<keyword evidence="6 10" id="KW-1133">Transmembrane helix</keyword>
<dbReference type="SUPFAM" id="SSF56112">
    <property type="entry name" value="Protein kinase-like (PK-like)"/>
    <property type="match status" value="1"/>
</dbReference>
<evidence type="ECO:0000256" key="2">
    <source>
        <dbReference type="ARBA" id="ARBA00022614"/>
    </source>
</evidence>
<proteinExistence type="predicted"/>
<dbReference type="PROSITE" id="PS50011">
    <property type="entry name" value="PROTEIN_KINASE_DOM"/>
    <property type="match status" value="1"/>
</dbReference>
<keyword evidence="3 10" id="KW-0812">Transmembrane</keyword>
<dbReference type="AlphaFoldDB" id="A0A7N0REF0"/>
<dbReference type="InterPro" id="IPR000719">
    <property type="entry name" value="Prot_kinase_dom"/>
</dbReference>
<evidence type="ECO:0000313" key="13">
    <source>
        <dbReference type="Proteomes" id="UP000594263"/>
    </source>
</evidence>
<dbReference type="FunFam" id="3.30.200.20:FF:000285">
    <property type="entry name" value="Putative inactive leucine-rich repeat receptor-like protein kinase"/>
    <property type="match status" value="1"/>
</dbReference>
<dbReference type="Gramene" id="Kaladp0008s0333.1.v1.1">
    <property type="protein sequence ID" value="Kaladp0008s0333.1.v1.1"/>
    <property type="gene ID" value="Kaladp0008s0333.v1.1"/>
</dbReference>
<dbReference type="Proteomes" id="UP000594263">
    <property type="component" value="Unplaced"/>
</dbReference>